<dbReference type="Pfam" id="PF11009">
    <property type="entry name" value="BrxC"/>
    <property type="match status" value="1"/>
</dbReference>
<dbReference type="NCBIfam" id="TIGR04019">
    <property type="entry name" value="B_thiol_YtxJ"/>
    <property type="match status" value="1"/>
</dbReference>
<comment type="caution">
    <text evidence="1">The sequence shown here is derived from an EMBL/GenBank/DDBJ whole genome shotgun (WGS) entry which is preliminary data.</text>
</comment>
<organism evidence="1 2">
    <name type="scientific">Cloacibacterium rupense</name>
    <dbReference type="NCBI Taxonomy" id="517423"/>
    <lineage>
        <taxon>Bacteria</taxon>
        <taxon>Pseudomonadati</taxon>
        <taxon>Bacteroidota</taxon>
        <taxon>Flavobacteriia</taxon>
        <taxon>Flavobacteriales</taxon>
        <taxon>Weeksellaceae</taxon>
    </lineage>
</organism>
<dbReference type="InterPro" id="IPR022551">
    <property type="entry name" value="BrxC"/>
</dbReference>
<sequence length="128" mass="14929">MSFFNNLFGSSTSELPEFWHKIESEEDLKLALEHSTEKPIVIFKHSTRCMISKSVLRNFENEIKNTNQPAIDFYYLDLLNHRNISNEIAEQLKVTHQSPQAILIKDQKAIFNASHDRISLDIMTKHLD</sequence>
<evidence type="ECO:0000313" key="1">
    <source>
        <dbReference type="EMBL" id="GGP02244.1"/>
    </source>
</evidence>
<dbReference type="EMBL" id="BMLV01000001">
    <property type="protein sequence ID" value="GGP02244.1"/>
    <property type="molecule type" value="Genomic_DNA"/>
</dbReference>
<accession>A0ABQ2NFR6</accession>
<keyword evidence="2" id="KW-1185">Reference proteome</keyword>
<dbReference type="Proteomes" id="UP000620064">
    <property type="component" value="Unassembled WGS sequence"/>
</dbReference>
<name>A0ABQ2NFR6_9FLAO</name>
<evidence type="ECO:0000313" key="2">
    <source>
        <dbReference type="Proteomes" id="UP000620064"/>
    </source>
</evidence>
<dbReference type="RefSeq" id="WP_188616583.1">
    <property type="nucleotide sequence ID" value="NZ_BMLV01000001.1"/>
</dbReference>
<reference evidence="2" key="1">
    <citation type="journal article" date="2019" name="Int. J. Syst. Evol. Microbiol.">
        <title>The Global Catalogue of Microorganisms (GCM) 10K type strain sequencing project: providing services to taxonomists for standard genome sequencing and annotation.</title>
        <authorList>
            <consortium name="The Broad Institute Genomics Platform"/>
            <consortium name="The Broad Institute Genome Sequencing Center for Infectious Disease"/>
            <person name="Wu L."/>
            <person name="Ma J."/>
        </authorList>
    </citation>
    <scope>NUCLEOTIDE SEQUENCE [LARGE SCALE GENOMIC DNA]</scope>
    <source>
        <strain evidence="2">CGMCC 1.7656</strain>
    </source>
</reference>
<dbReference type="Gene3D" id="3.40.30.10">
    <property type="entry name" value="Glutaredoxin"/>
    <property type="match status" value="1"/>
</dbReference>
<protein>
    <submittedName>
        <fullName evidence="1">Thioredoxin family protein</fullName>
    </submittedName>
</protein>
<proteinExistence type="predicted"/>
<gene>
    <name evidence="1" type="primary">ytxJ</name>
    <name evidence="1" type="ORF">GCM10010992_05850</name>
</gene>